<dbReference type="Proteomes" id="UP000262825">
    <property type="component" value="Unassembled WGS sequence"/>
</dbReference>
<dbReference type="VEuPathDB" id="FungiDB:SCODWIG_03179"/>
<dbReference type="GO" id="GO:0003677">
    <property type="term" value="F:DNA binding"/>
    <property type="evidence" value="ECO:0007669"/>
    <property type="project" value="InterPro"/>
</dbReference>
<name>A0A376B9Q1_9ASCO</name>
<gene>
    <name evidence="3" type="ORF">SCODWIG_03179</name>
</gene>
<dbReference type="PIRSF" id="PIRSF015730">
    <property type="entry name" value="TFAR19"/>
    <property type="match status" value="1"/>
</dbReference>
<dbReference type="Gene3D" id="1.10.8.140">
    <property type="entry name" value="PDCD5-like"/>
    <property type="match status" value="1"/>
</dbReference>
<feature type="compositionally biased region" description="Low complexity" evidence="2">
    <location>
        <begin position="125"/>
        <end position="135"/>
    </location>
</feature>
<comment type="similarity">
    <text evidence="1">Belongs to the PDCD5 family.</text>
</comment>
<feature type="compositionally biased region" description="Acidic residues" evidence="2">
    <location>
        <begin position="139"/>
        <end position="149"/>
    </location>
</feature>
<sequence>MDSDLEAIRQARLQQLKNNEGGGNSSESSSFKPVGEHIAQFLEPKALERLSRISMVRPERAKQVEQYLTMLIQRGALRNKVSEQDLVQILDGITRNENTTKKQTAKIIFNRREEDGDEDEDLLFTSNAANTSNKKNNQENEDSDDDFFD</sequence>
<protein>
    <recommendedName>
        <fullName evidence="5">Programmed cell death protein 5</fullName>
    </recommendedName>
</protein>
<dbReference type="InterPro" id="IPR036883">
    <property type="entry name" value="PDCD5-like_sf"/>
</dbReference>
<organism evidence="3 4">
    <name type="scientific">Saccharomycodes ludwigii</name>
    <dbReference type="NCBI Taxonomy" id="36035"/>
    <lineage>
        <taxon>Eukaryota</taxon>
        <taxon>Fungi</taxon>
        <taxon>Dikarya</taxon>
        <taxon>Ascomycota</taxon>
        <taxon>Saccharomycotina</taxon>
        <taxon>Saccharomycetes</taxon>
        <taxon>Saccharomycodales</taxon>
        <taxon>Saccharomycodaceae</taxon>
        <taxon>Saccharomycodes</taxon>
    </lineage>
</organism>
<dbReference type="SUPFAM" id="SSF46950">
    <property type="entry name" value="Double-stranded DNA-binding domain"/>
    <property type="match status" value="1"/>
</dbReference>
<dbReference type="PANTHER" id="PTHR10840:SF0">
    <property type="entry name" value="PROGRAMMED CELL DEATH PROTEIN 5"/>
    <property type="match status" value="1"/>
</dbReference>
<evidence type="ECO:0000313" key="3">
    <source>
        <dbReference type="EMBL" id="SSD61418.1"/>
    </source>
</evidence>
<evidence type="ECO:0008006" key="5">
    <source>
        <dbReference type="Google" id="ProtNLM"/>
    </source>
</evidence>
<reference evidence="4" key="1">
    <citation type="submission" date="2018-06" db="EMBL/GenBank/DDBJ databases">
        <authorList>
            <person name="Guldener U."/>
        </authorList>
    </citation>
    <scope>NUCLEOTIDE SEQUENCE [LARGE SCALE GENOMIC DNA]</scope>
    <source>
        <strain evidence="4">UTAD17</strain>
    </source>
</reference>
<feature type="region of interest" description="Disordered" evidence="2">
    <location>
        <begin position="108"/>
        <end position="149"/>
    </location>
</feature>
<accession>A0A376B9Q1</accession>
<evidence type="ECO:0000256" key="2">
    <source>
        <dbReference type="SAM" id="MobiDB-lite"/>
    </source>
</evidence>
<proteinExistence type="inferred from homology"/>
<dbReference type="GO" id="GO:0005829">
    <property type="term" value="C:cytosol"/>
    <property type="evidence" value="ECO:0007669"/>
    <property type="project" value="TreeGrafter"/>
</dbReference>
<dbReference type="AlphaFoldDB" id="A0A376B9Q1"/>
<evidence type="ECO:0000313" key="4">
    <source>
        <dbReference type="Proteomes" id="UP000262825"/>
    </source>
</evidence>
<dbReference type="PANTHER" id="PTHR10840">
    <property type="entry name" value="PROGRAMMED CELL DEATH PROTEIN 5"/>
    <property type="match status" value="1"/>
</dbReference>
<dbReference type="EMBL" id="UFAJ01000694">
    <property type="protein sequence ID" value="SSD61418.1"/>
    <property type="molecule type" value="Genomic_DNA"/>
</dbReference>
<dbReference type="OrthoDB" id="10252486at2759"/>
<dbReference type="InterPro" id="IPR002836">
    <property type="entry name" value="PDCD5-like"/>
</dbReference>
<keyword evidence="4" id="KW-1185">Reference proteome</keyword>
<feature type="region of interest" description="Disordered" evidence="2">
    <location>
        <begin position="14"/>
        <end position="36"/>
    </location>
</feature>
<evidence type="ECO:0000256" key="1">
    <source>
        <dbReference type="ARBA" id="ARBA00010490"/>
    </source>
</evidence>
<dbReference type="GO" id="GO:0005634">
    <property type="term" value="C:nucleus"/>
    <property type="evidence" value="ECO:0007669"/>
    <property type="project" value="TreeGrafter"/>
</dbReference>
<dbReference type="Pfam" id="PF01984">
    <property type="entry name" value="dsDNA_bind"/>
    <property type="match status" value="1"/>
</dbReference>